<evidence type="ECO:0000256" key="2">
    <source>
        <dbReference type="ARBA" id="ARBA00004496"/>
    </source>
</evidence>
<accession>A0A2U1KQB8</accession>
<evidence type="ECO:0000256" key="4">
    <source>
        <dbReference type="ARBA" id="ARBA00012483"/>
    </source>
</evidence>
<keyword evidence="14" id="KW-0862">Zinc</keyword>
<comment type="caution">
    <text evidence="16">The sequence shown here is derived from an EMBL/GenBank/DDBJ whole genome shotgun (WGS) entry which is preliminary data.</text>
</comment>
<keyword evidence="9" id="KW-0227">DNA damage</keyword>
<dbReference type="InterPro" id="IPR036322">
    <property type="entry name" value="WD40_repeat_dom_sf"/>
</dbReference>
<evidence type="ECO:0000259" key="15">
    <source>
        <dbReference type="PROSITE" id="PS50089"/>
    </source>
</evidence>
<proteinExistence type="predicted"/>
<evidence type="ECO:0000256" key="3">
    <source>
        <dbReference type="ARBA" id="ARBA00004906"/>
    </source>
</evidence>
<dbReference type="InterPro" id="IPR013083">
    <property type="entry name" value="Znf_RING/FYVE/PHD"/>
</dbReference>
<evidence type="ECO:0000256" key="7">
    <source>
        <dbReference type="ARBA" id="ARBA00022679"/>
    </source>
</evidence>
<comment type="subcellular location">
    <subcellularLocation>
        <location evidence="2">Cytoplasm</location>
    </subcellularLocation>
    <subcellularLocation>
        <location evidence="13">Nucleus</location>
        <location evidence="13">Nuclear body</location>
    </subcellularLocation>
</comment>
<keyword evidence="10" id="KW-0833">Ubl conjugation pathway</keyword>
<keyword evidence="5" id="KW-0963">Cytoplasm</keyword>
<dbReference type="SUPFAM" id="SSF50978">
    <property type="entry name" value="WD40 repeat-like"/>
    <property type="match status" value="1"/>
</dbReference>
<evidence type="ECO:0000256" key="6">
    <source>
        <dbReference type="ARBA" id="ARBA00022574"/>
    </source>
</evidence>
<dbReference type="GO" id="GO:0008270">
    <property type="term" value="F:zinc ion binding"/>
    <property type="evidence" value="ECO:0007669"/>
    <property type="project" value="UniProtKB-KW"/>
</dbReference>
<dbReference type="PROSITE" id="PS50089">
    <property type="entry name" value="ZF_RING_2"/>
    <property type="match status" value="1"/>
</dbReference>
<keyword evidence="14" id="KW-0479">Metal-binding</keyword>
<dbReference type="AlphaFoldDB" id="A0A2U1KQB8"/>
<keyword evidence="17" id="KW-1185">Reference proteome</keyword>
<gene>
    <name evidence="16" type="ORF">CTI12_AA575670</name>
</gene>
<keyword evidence="12" id="KW-0539">Nucleus</keyword>
<comment type="pathway">
    <text evidence="3">Protein modification; protein ubiquitination.</text>
</comment>
<keyword evidence="6" id="KW-0853">WD repeat</keyword>
<evidence type="ECO:0000256" key="10">
    <source>
        <dbReference type="ARBA" id="ARBA00022786"/>
    </source>
</evidence>
<name>A0A2U1KQB8_ARTAN</name>
<dbReference type="GO" id="GO:0016604">
    <property type="term" value="C:nuclear body"/>
    <property type="evidence" value="ECO:0007669"/>
    <property type="project" value="UniProtKB-SubCell"/>
</dbReference>
<dbReference type="InterPro" id="IPR001841">
    <property type="entry name" value="Znf_RING"/>
</dbReference>
<dbReference type="EMBL" id="PKPP01015099">
    <property type="protein sequence ID" value="PWA38955.1"/>
    <property type="molecule type" value="Genomic_DNA"/>
</dbReference>
<dbReference type="InterPro" id="IPR056527">
    <property type="entry name" value="WD40_RFWD3"/>
</dbReference>
<keyword evidence="11" id="KW-0234">DNA repair</keyword>
<evidence type="ECO:0000256" key="14">
    <source>
        <dbReference type="PROSITE-ProRule" id="PRU00175"/>
    </source>
</evidence>
<dbReference type="Pfam" id="PF13639">
    <property type="entry name" value="zf-RING_2"/>
    <property type="match status" value="1"/>
</dbReference>
<dbReference type="Proteomes" id="UP000245207">
    <property type="component" value="Unassembled WGS sequence"/>
</dbReference>
<dbReference type="GO" id="GO:0036297">
    <property type="term" value="P:interstrand cross-link repair"/>
    <property type="evidence" value="ECO:0007669"/>
    <property type="project" value="InterPro"/>
</dbReference>
<keyword evidence="7" id="KW-0808">Transferase</keyword>
<evidence type="ECO:0000256" key="11">
    <source>
        <dbReference type="ARBA" id="ARBA00023204"/>
    </source>
</evidence>
<evidence type="ECO:0000256" key="12">
    <source>
        <dbReference type="ARBA" id="ARBA00023242"/>
    </source>
</evidence>
<keyword evidence="14" id="KW-0863">Zinc-finger</keyword>
<evidence type="ECO:0000256" key="1">
    <source>
        <dbReference type="ARBA" id="ARBA00000900"/>
    </source>
</evidence>
<dbReference type="OrthoDB" id="5600418at2759"/>
<dbReference type="InterPro" id="IPR037381">
    <property type="entry name" value="RFWD3"/>
</dbReference>
<dbReference type="Gene3D" id="3.30.40.10">
    <property type="entry name" value="Zinc/RING finger domain, C3HC4 (zinc finger)"/>
    <property type="match status" value="1"/>
</dbReference>
<reference evidence="16 17" key="1">
    <citation type="journal article" date="2018" name="Mol. Plant">
        <title>The genome of Artemisia annua provides insight into the evolution of Asteraceae family and artemisinin biosynthesis.</title>
        <authorList>
            <person name="Shen Q."/>
            <person name="Zhang L."/>
            <person name="Liao Z."/>
            <person name="Wang S."/>
            <person name="Yan T."/>
            <person name="Shi P."/>
            <person name="Liu M."/>
            <person name="Fu X."/>
            <person name="Pan Q."/>
            <person name="Wang Y."/>
            <person name="Lv Z."/>
            <person name="Lu X."/>
            <person name="Zhang F."/>
            <person name="Jiang W."/>
            <person name="Ma Y."/>
            <person name="Chen M."/>
            <person name="Hao X."/>
            <person name="Li L."/>
            <person name="Tang Y."/>
            <person name="Lv G."/>
            <person name="Zhou Y."/>
            <person name="Sun X."/>
            <person name="Brodelius P.E."/>
            <person name="Rose J.K.C."/>
            <person name="Tang K."/>
        </authorList>
    </citation>
    <scope>NUCLEOTIDE SEQUENCE [LARGE SCALE GENOMIC DNA]</scope>
    <source>
        <strain evidence="17">cv. Huhao1</strain>
        <tissue evidence="16">Leaf</tissue>
    </source>
</reference>
<feature type="domain" description="RING-type" evidence="15">
    <location>
        <begin position="72"/>
        <end position="118"/>
    </location>
</feature>
<dbReference type="InterPro" id="IPR015943">
    <property type="entry name" value="WD40/YVTN_repeat-like_dom_sf"/>
</dbReference>
<dbReference type="SUPFAM" id="SSF57850">
    <property type="entry name" value="RING/U-box"/>
    <property type="match status" value="1"/>
</dbReference>
<comment type="catalytic activity">
    <reaction evidence="1">
        <text>S-ubiquitinyl-[E2 ubiquitin-conjugating enzyme]-L-cysteine + [acceptor protein]-L-lysine = [E2 ubiquitin-conjugating enzyme]-L-cysteine + N(6)-ubiquitinyl-[acceptor protein]-L-lysine.</text>
        <dbReference type="EC" id="2.3.2.27"/>
    </reaction>
</comment>
<keyword evidence="8" id="KW-0677">Repeat</keyword>
<dbReference type="EC" id="2.3.2.27" evidence="4"/>
<dbReference type="PANTHER" id="PTHR16047:SF7">
    <property type="entry name" value="E3 UBIQUITIN-PROTEIN LIGASE RFWD3"/>
    <property type="match status" value="1"/>
</dbReference>
<protein>
    <recommendedName>
        <fullName evidence="4">RING-type E3 ubiquitin transferase</fullName>
        <ecNumber evidence="4">2.3.2.27</ecNumber>
    </recommendedName>
</protein>
<evidence type="ECO:0000313" key="16">
    <source>
        <dbReference type="EMBL" id="PWA38955.1"/>
    </source>
</evidence>
<dbReference type="Gene3D" id="2.130.10.10">
    <property type="entry name" value="YVTN repeat-like/Quinoprotein amine dehydrogenase"/>
    <property type="match status" value="1"/>
</dbReference>
<evidence type="ECO:0000256" key="5">
    <source>
        <dbReference type="ARBA" id="ARBA00022490"/>
    </source>
</evidence>
<dbReference type="GO" id="GO:0005737">
    <property type="term" value="C:cytoplasm"/>
    <property type="evidence" value="ECO:0007669"/>
    <property type="project" value="UniProtKB-SubCell"/>
</dbReference>
<organism evidence="16 17">
    <name type="scientific">Artemisia annua</name>
    <name type="common">Sweet wormwood</name>
    <dbReference type="NCBI Taxonomy" id="35608"/>
    <lineage>
        <taxon>Eukaryota</taxon>
        <taxon>Viridiplantae</taxon>
        <taxon>Streptophyta</taxon>
        <taxon>Embryophyta</taxon>
        <taxon>Tracheophyta</taxon>
        <taxon>Spermatophyta</taxon>
        <taxon>Magnoliopsida</taxon>
        <taxon>eudicotyledons</taxon>
        <taxon>Gunneridae</taxon>
        <taxon>Pentapetalae</taxon>
        <taxon>asterids</taxon>
        <taxon>campanulids</taxon>
        <taxon>Asterales</taxon>
        <taxon>Asteraceae</taxon>
        <taxon>Asteroideae</taxon>
        <taxon>Anthemideae</taxon>
        <taxon>Artemisiinae</taxon>
        <taxon>Artemisia</taxon>
    </lineage>
</organism>
<evidence type="ECO:0000256" key="9">
    <source>
        <dbReference type="ARBA" id="ARBA00022763"/>
    </source>
</evidence>
<dbReference type="Pfam" id="PF23419">
    <property type="entry name" value="WD40_RFWD3"/>
    <property type="match status" value="1"/>
</dbReference>
<dbReference type="PANTHER" id="PTHR16047">
    <property type="entry name" value="RFWD3 PROTEIN"/>
    <property type="match status" value="1"/>
</dbReference>
<evidence type="ECO:0000313" key="17">
    <source>
        <dbReference type="Proteomes" id="UP000245207"/>
    </source>
</evidence>
<dbReference type="SMART" id="SM00184">
    <property type="entry name" value="RING"/>
    <property type="match status" value="1"/>
</dbReference>
<dbReference type="STRING" id="35608.A0A2U1KQB8"/>
<sequence length="509" mass="57217">MVPPIFPTTNDLTNLFSRISFNNYEPSVMHVDHGGLDHSISNGLNVKEKNKELKKNAMKELKESYNLDGLNCAICYEHWTLDGDHHVSCLPCGHIFGLSCINKWIQLRRMQAKCPQCNVRIGPNGVTKLYASPVVLVEEEDQQKKVEISKAKDLEKENSNLLLIQDTLLKELRLLKKQVSTGTVNLEDTQRNTSSLTAELVNETQKVFKFDAKVDTRRSRRCNFVLKHEMSVESAHLFDMDVGYKTLLLARRVQGMGGRHVLEKINMMNPQRKEEIILPAGTKAVKDLHISPCGRLALFASLGKKLSIISMGGNSIVVTYDLPMPAWSCLWDNNSSNYMYAGLQNGMLLVFDMRHTIRPVESIQGLDSRPIHTIHPFEHNTSHPHNTTQLLTASSCGPCLWNMNGGLQRTASSFYFKSGSASAQLGYEWITKSTFINIENCHPMFAYGNDVSNGLRLLEIPSLDVTHNLKPHQHPILDVKYSQSQGSGVAVKPFLNYHYIGTTSMSYGK</sequence>
<dbReference type="GO" id="GO:0016567">
    <property type="term" value="P:protein ubiquitination"/>
    <property type="evidence" value="ECO:0007669"/>
    <property type="project" value="InterPro"/>
</dbReference>
<evidence type="ECO:0000256" key="13">
    <source>
        <dbReference type="ARBA" id="ARBA00034306"/>
    </source>
</evidence>
<evidence type="ECO:0000256" key="8">
    <source>
        <dbReference type="ARBA" id="ARBA00022737"/>
    </source>
</evidence>
<dbReference type="GO" id="GO:0061630">
    <property type="term" value="F:ubiquitin protein ligase activity"/>
    <property type="evidence" value="ECO:0007669"/>
    <property type="project" value="UniProtKB-EC"/>
</dbReference>